<dbReference type="Pfam" id="PF00440">
    <property type="entry name" value="TetR_N"/>
    <property type="match status" value="1"/>
</dbReference>
<feature type="domain" description="HTH tetR-type" evidence="3">
    <location>
        <begin position="13"/>
        <end position="73"/>
    </location>
</feature>
<dbReference type="Proteomes" id="UP001154400">
    <property type="component" value="Chromosome"/>
</dbReference>
<protein>
    <submittedName>
        <fullName evidence="4">TetR family transcriptional regulator</fullName>
    </submittedName>
</protein>
<proteinExistence type="predicted"/>
<keyword evidence="1 2" id="KW-0238">DNA-binding</keyword>
<dbReference type="AlphaFoldDB" id="A0A3S5Y1U7"/>
<dbReference type="InterPro" id="IPR009057">
    <property type="entry name" value="Homeodomain-like_sf"/>
</dbReference>
<accession>A0A3S5Y1U7</accession>
<dbReference type="InterPro" id="IPR041583">
    <property type="entry name" value="TetR_C_31"/>
</dbReference>
<evidence type="ECO:0000313" key="4">
    <source>
        <dbReference type="EMBL" id="CBH46496.1"/>
    </source>
</evidence>
<dbReference type="GeneID" id="57575876"/>
<organism evidence="4">
    <name type="scientific">Rhodococcus hoagii (strain 103S)</name>
    <name type="common">Rhodococcus equi</name>
    <dbReference type="NCBI Taxonomy" id="685727"/>
    <lineage>
        <taxon>Bacteria</taxon>
        <taxon>Bacillati</taxon>
        <taxon>Actinomycetota</taxon>
        <taxon>Actinomycetes</taxon>
        <taxon>Mycobacteriales</taxon>
        <taxon>Nocardiaceae</taxon>
        <taxon>Prescottella</taxon>
    </lineage>
</organism>
<gene>
    <name evidence="4" type="ordered locus">REQ_03570</name>
</gene>
<dbReference type="PROSITE" id="PS50977">
    <property type="entry name" value="HTH_TETR_2"/>
    <property type="match status" value="1"/>
</dbReference>
<sequence length="203" mass="22117">MNPSRRSHYARGRERRTELVAAAIAVIAEKGLERVTFRAVADRAGFPASTTSYFFDSVPDVIDAAITQIADAVTDKVATLLTAARSETVGRDELAEALVELVTGQDNDDSVAQFEAYLAARRRPELAEAVHRIMGAIEEATERALEMFGVENPALPARQFVALIDGFTLHEIARPGDPVSRVALRDSMIRLLESHLSSPATSR</sequence>
<evidence type="ECO:0000259" key="3">
    <source>
        <dbReference type="PROSITE" id="PS50977"/>
    </source>
</evidence>
<dbReference type="RefSeq" id="WP_013414627.1">
    <property type="nucleotide sequence ID" value="NC_014659.1"/>
</dbReference>
<dbReference type="Pfam" id="PF17940">
    <property type="entry name" value="TetR_C_31"/>
    <property type="match status" value="1"/>
</dbReference>
<name>A0A3S5Y1U7_RHOH1</name>
<dbReference type="InterPro" id="IPR001647">
    <property type="entry name" value="HTH_TetR"/>
</dbReference>
<dbReference type="EMBL" id="FN563149">
    <property type="protein sequence ID" value="CBH46496.1"/>
    <property type="molecule type" value="Genomic_DNA"/>
</dbReference>
<dbReference type="SUPFAM" id="SSF46689">
    <property type="entry name" value="Homeodomain-like"/>
    <property type="match status" value="1"/>
</dbReference>
<dbReference type="InterPro" id="IPR036271">
    <property type="entry name" value="Tet_transcr_reg_TetR-rel_C_sf"/>
</dbReference>
<feature type="DNA-binding region" description="H-T-H motif" evidence="2">
    <location>
        <begin position="36"/>
        <end position="55"/>
    </location>
</feature>
<dbReference type="KEGG" id="req:REQ_03570"/>
<dbReference type="Gene3D" id="1.10.357.10">
    <property type="entry name" value="Tetracycline Repressor, domain 2"/>
    <property type="match status" value="1"/>
</dbReference>
<evidence type="ECO:0000256" key="1">
    <source>
        <dbReference type="ARBA" id="ARBA00023125"/>
    </source>
</evidence>
<evidence type="ECO:0000313" key="5">
    <source>
        <dbReference type="Proteomes" id="UP000006892"/>
    </source>
</evidence>
<dbReference type="GO" id="GO:0003677">
    <property type="term" value="F:DNA binding"/>
    <property type="evidence" value="ECO:0007669"/>
    <property type="project" value="UniProtKB-UniRule"/>
</dbReference>
<dbReference type="SUPFAM" id="SSF48498">
    <property type="entry name" value="Tetracyclin repressor-like, C-terminal domain"/>
    <property type="match status" value="1"/>
</dbReference>
<evidence type="ECO:0000256" key="2">
    <source>
        <dbReference type="PROSITE-ProRule" id="PRU00335"/>
    </source>
</evidence>
<reference evidence="4" key="1">
    <citation type="journal article" date="2010" name="PLoS Genet.">
        <title>The genome of a pathogenic rhodococcus: cooptive virulence underpinned by key gene acquisitions.</title>
        <authorList>
            <person name="Letek M."/>
            <person name="Gonzalez P."/>
            <person name="Macarthur I."/>
            <person name="Rodriguez H."/>
            <person name="Freeman T.C."/>
            <person name="Valero-Rello A."/>
            <person name="Blanco M."/>
            <person name="Buckley T."/>
            <person name="Cherevach I."/>
            <person name="Fahey R."/>
            <person name="Hapeshi A."/>
            <person name="Holdstock J."/>
            <person name="Leadon D."/>
            <person name="Navas J."/>
            <person name="Ocampo A."/>
            <person name="Quail M.A."/>
            <person name="Sanders M."/>
            <person name="Scortti M.M."/>
            <person name="Prescott J.F."/>
            <person name="Fogarty U."/>
            <person name="Meijer W.G."/>
            <person name="Parkhill J."/>
            <person name="Bentley S.D."/>
            <person name="Vazquez-Boland J.A."/>
        </authorList>
    </citation>
    <scope>NUCLEOTIDE SEQUENCE [LARGE SCALE GENOMIC DNA]</scope>
    <source>
        <strain evidence="4 5">103S</strain>
    </source>
</reference>